<sequence>MSPRFEVCVDSARGAVTARDAGAHRVELCSALFDGGVTPSAGLLETVVEAARGIAVNVLIRPRGGDFIYDRYEVDAMVRDIGTAVRLGAHGIVLGALTAEGAVDMAVCRRLLAAADGRPVTFHRAFDMAREPFEALERLVELGVERVLTSGQEISALEGAPLLARLVRAAGDRVIVMPGGGVTARNVSRVLRLTGAREIHFSAGTTVDSPATHRNSRALMGGTLSRGEYTRRITGPAEVRALMNAARAPEGSAEGPL</sequence>
<comment type="subcellular location">
    <subcellularLocation>
        <location evidence="2">Cytoplasm</location>
    </subcellularLocation>
</comment>
<evidence type="ECO:0000313" key="5">
    <source>
        <dbReference type="Proteomes" id="UP000268652"/>
    </source>
</evidence>
<keyword evidence="5" id="KW-1185">Reference proteome</keyword>
<dbReference type="GO" id="GO:0005507">
    <property type="term" value="F:copper ion binding"/>
    <property type="evidence" value="ECO:0007669"/>
    <property type="project" value="TreeGrafter"/>
</dbReference>
<evidence type="ECO:0000313" key="6">
    <source>
        <dbReference type="Proteomes" id="UP000275024"/>
    </source>
</evidence>
<dbReference type="FunFam" id="3.20.20.380:FF:000001">
    <property type="entry name" value="Copper homeostasis protein CutC"/>
    <property type="match status" value="1"/>
</dbReference>
<dbReference type="RefSeq" id="WP_120699866.1">
    <property type="nucleotide sequence ID" value="NZ_RBDX01000034.1"/>
</dbReference>
<dbReference type="GO" id="GO:0005737">
    <property type="term" value="C:cytoplasm"/>
    <property type="evidence" value="ECO:0007669"/>
    <property type="project" value="UniProtKB-SubCell"/>
</dbReference>
<reference evidence="5 6" key="1">
    <citation type="submission" date="2018-09" db="EMBL/GenBank/DDBJ databases">
        <title>Streptomyces sp. nov. DS1-2, an endophytic actinomycete isolated from roots of Dendrobium scabrilingue.</title>
        <authorList>
            <person name="Kuncharoen N."/>
            <person name="Kudo T."/>
            <person name="Ohkuma M."/>
            <person name="Yuki M."/>
            <person name="Tanasupawat S."/>
        </authorList>
    </citation>
    <scope>NUCLEOTIDE SEQUENCE [LARGE SCALE GENOMIC DNA]</scope>
    <source>
        <strain evidence="3 6">AZ1-7</strain>
        <strain evidence="4 5">DS1-2</strain>
    </source>
</reference>
<evidence type="ECO:0000313" key="3">
    <source>
        <dbReference type="EMBL" id="RKN04603.1"/>
    </source>
</evidence>
<dbReference type="Gene3D" id="3.20.20.380">
    <property type="entry name" value="Copper homeostasis (CutC) domain"/>
    <property type="match status" value="1"/>
</dbReference>
<protein>
    <recommendedName>
        <fullName evidence="2">PF03932 family protein CutC</fullName>
    </recommendedName>
</protein>
<dbReference type="InterPro" id="IPR036822">
    <property type="entry name" value="CutC-like_dom_sf"/>
</dbReference>
<comment type="similarity">
    <text evidence="1 2">Belongs to the CutC family.</text>
</comment>
<evidence type="ECO:0000256" key="1">
    <source>
        <dbReference type="ARBA" id="ARBA00007768"/>
    </source>
</evidence>
<dbReference type="SUPFAM" id="SSF110395">
    <property type="entry name" value="CutC-like"/>
    <property type="match status" value="1"/>
</dbReference>
<dbReference type="EMBL" id="RBDY01000032">
    <property type="protein sequence ID" value="RKN15560.1"/>
    <property type="molecule type" value="Genomic_DNA"/>
</dbReference>
<dbReference type="OrthoDB" id="9815677at2"/>
<evidence type="ECO:0000256" key="2">
    <source>
        <dbReference type="HAMAP-Rule" id="MF_00795"/>
    </source>
</evidence>
<dbReference type="HAMAP" id="MF_00795">
    <property type="entry name" value="CutC"/>
    <property type="match status" value="1"/>
</dbReference>
<dbReference type="EMBL" id="RBDX01000034">
    <property type="protein sequence ID" value="RKN04603.1"/>
    <property type="molecule type" value="Genomic_DNA"/>
</dbReference>
<name>A0A3A9VWQ3_9ACTN</name>
<dbReference type="PANTHER" id="PTHR12598">
    <property type="entry name" value="COPPER HOMEOSTASIS PROTEIN CUTC"/>
    <property type="match status" value="1"/>
</dbReference>
<organism evidence="3 6">
    <name type="scientific">Streptomyces radicis</name>
    <dbReference type="NCBI Taxonomy" id="1750517"/>
    <lineage>
        <taxon>Bacteria</taxon>
        <taxon>Bacillati</taxon>
        <taxon>Actinomycetota</taxon>
        <taxon>Actinomycetes</taxon>
        <taxon>Kitasatosporales</taxon>
        <taxon>Streptomycetaceae</taxon>
        <taxon>Streptomyces</taxon>
    </lineage>
</organism>
<dbReference type="AlphaFoldDB" id="A0A3A9VWQ3"/>
<dbReference type="PANTHER" id="PTHR12598:SF0">
    <property type="entry name" value="COPPER HOMEOSTASIS PROTEIN CUTC HOMOLOG"/>
    <property type="match status" value="1"/>
</dbReference>
<accession>A0A3A9VWQ3</accession>
<proteinExistence type="inferred from homology"/>
<dbReference type="Proteomes" id="UP000275024">
    <property type="component" value="Unassembled WGS sequence"/>
</dbReference>
<keyword evidence="2" id="KW-0963">Cytoplasm</keyword>
<dbReference type="Pfam" id="PF03932">
    <property type="entry name" value="CutC"/>
    <property type="match status" value="1"/>
</dbReference>
<dbReference type="InterPro" id="IPR005627">
    <property type="entry name" value="CutC-like"/>
</dbReference>
<evidence type="ECO:0000313" key="4">
    <source>
        <dbReference type="EMBL" id="RKN15560.1"/>
    </source>
</evidence>
<comment type="caution">
    <text evidence="2">Once thought to be involved in copper homeostasis, experiments in E.coli have shown this is not the case.</text>
</comment>
<gene>
    <name evidence="2" type="primary">cutC</name>
    <name evidence="4" type="ORF">D7318_27155</name>
    <name evidence="3" type="ORF">D7319_27750</name>
</gene>
<dbReference type="Proteomes" id="UP000268652">
    <property type="component" value="Unassembled WGS sequence"/>
</dbReference>
<comment type="caution">
    <text evidence="3">The sequence shown here is derived from an EMBL/GenBank/DDBJ whole genome shotgun (WGS) entry which is preliminary data.</text>
</comment>